<dbReference type="Pfam" id="PF03428">
    <property type="entry name" value="RP-C"/>
    <property type="match status" value="1"/>
</dbReference>
<dbReference type="NCBIfam" id="NF040974">
    <property type="entry name" value="RepABC_RepC"/>
    <property type="match status" value="1"/>
</dbReference>
<reference evidence="4" key="1">
    <citation type="submission" date="2013-11" db="EMBL/GenBank/DDBJ databases">
        <title>Draft genome sequence of the broad-host-range Rhizobium sp. LPU83 strain, a member of the low-genetic diversity Oregon-like Rhizobium sp. group.</title>
        <authorList>
            <person name="Wibberg D."/>
            <person name="Puehler A."/>
            <person name="Schlueter A."/>
        </authorList>
    </citation>
    <scope>NUCLEOTIDE SEQUENCE [LARGE SCALE GENOMIC DNA]</scope>
    <source>
        <strain evidence="4">LPU83</strain>
        <plasmid evidence="4">pLPU83c</plasmid>
    </source>
</reference>
<dbReference type="InterPro" id="IPR021760">
    <property type="entry name" value="RepC_C"/>
</dbReference>
<dbReference type="PATRIC" id="fig|348824.6.peg.4689"/>
<feature type="compositionally biased region" description="Basic and acidic residues" evidence="1">
    <location>
        <begin position="267"/>
        <end position="286"/>
    </location>
</feature>
<dbReference type="Pfam" id="PF11800">
    <property type="entry name" value="RP-C_C"/>
    <property type="match status" value="1"/>
</dbReference>
<feature type="domain" description="Plasmid replication protein C C-terminal" evidence="3">
    <location>
        <begin position="294"/>
        <end position="394"/>
    </location>
</feature>
<protein>
    <submittedName>
        <fullName evidence="4">Replication protein C</fullName>
    </submittedName>
</protein>
<evidence type="ECO:0000256" key="1">
    <source>
        <dbReference type="SAM" id="MobiDB-lite"/>
    </source>
</evidence>
<dbReference type="InterPro" id="IPR005090">
    <property type="entry name" value="RepC_N"/>
</dbReference>
<keyword evidence="4" id="KW-0614">Plasmid</keyword>
<dbReference type="InterPro" id="IPR047611">
    <property type="entry name" value="RepABC_RepC"/>
</dbReference>
<evidence type="ECO:0000259" key="2">
    <source>
        <dbReference type="Pfam" id="PF03428"/>
    </source>
</evidence>
<dbReference type="EMBL" id="HG916854">
    <property type="protein sequence ID" value="CDM60565.1"/>
    <property type="molecule type" value="Genomic_DNA"/>
</dbReference>
<evidence type="ECO:0000313" key="5">
    <source>
        <dbReference type="Proteomes" id="UP000019443"/>
    </source>
</evidence>
<organism evidence="4 5">
    <name type="scientific">Rhizobium favelukesii</name>
    <dbReference type="NCBI Taxonomy" id="348824"/>
    <lineage>
        <taxon>Bacteria</taxon>
        <taxon>Pseudomonadati</taxon>
        <taxon>Pseudomonadota</taxon>
        <taxon>Alphaproteobacteria</taxon>
        <taxon>Hyphomicrobiales</taxon>
        <taxon>Rhizobiaceae</taxon>
        <taxon>Rhizobium/Agrobacterium group</taxon>
        <taxon>Rhizobium</taxon>
    </lineage>
</organism>
<evidence type="ECO:0000259" key="3">
    <source>
        <dbReference type="Pfam" id="PF11800"/>
    </source>
</evidence>
<dbReference type="NCBIfam" id="NF010396">
    <property type="entry name" value="PRK13824.1"/>
    <property type="match status" value="1"/>
</dbReference>
<dbReference type="KEGG" id="rhl:LPU83_pLPU83c_0003"/>
<feature type="region of interest" description="Disordered" evidence="1">
    <location>
        <begin position="395"/>
        <end position="420"/>
    </location>
</feature>
<proteinExistence type="predicted"/>
<accession>W6RJU0</accession>
<keyword evidence="5" id="KW-1185">Reference proteome</keyword>
<feature type="region of interest" description="Disordered" evidence="1">
    <location>
        <begin position="243"/>
        <end position="292"/>
    </location>
</feature>
<name>W6RJU0_9HYPH</name>
<feature type="compositionally biased region" description="Basic and acidic residues" evidence="1">
    <location>
        <begin position="408"/>
        <end position="420"/>
    </location>
</feature>
<dbReference type="AlphaFoldDB" id="W6RJU0"/>
<feature type="domain" description="Plasmid replication protein C N-terminal" evidence="2">
    <location>
        <begin position="13"/>
        <end position="186"/>
    </location>
</feature>
<evidence type="ECO:0000313" key="4">
    <source>
        <dbReference type="EMBL" id="CDM60565.1"/>
    </source>
</evidence>
<gene>
    <name evidence="4" type="primary">repC1</name>
    <name evidence="4" type="ORF">LPU83_pLPU83c_0003</name>
</gene>
<dbReference type="HOGENOM" id="CLU_051007_1_0_5"/>
<dbReference type="Proteomes" id="UP000019443">
    <property type="component" value="Plasmid pLPU83c"/>
</dbReference>
<geneLocation type="plasmid" evidence="4 5">
    <name>pLPU83c</name>
</geneLocation>
<dbReference type="RefSeq" id="WP_024317805.1">
    <property type="nucleotide sequence ID" value="NZ_ATTO01000064.1"/>
</dbReference>
<sequence length="454" mass="49964">MQGGHVTTPFGRRPMTLALVKRQVAVTGMTPGKSVDKWSVLRDVSEARGVLGLQDRSLAVLDALLSFYPGNELRQDAQLIVFPSNAQLTLRAHGIAGAALRRHLALLVEAGVIIRKDSANGKRYARKGGAGEIENAFGFDISPMLMRAEELAGMAQQVAADRVAFRRARENLTICRRDVRKLITAALEEGAFGDWEMIEEVYLGLVSRIPRLPTLAEVAAILDEMDLLRDEIVNTLEMQQKTQDIGTNDAHDERHIQNSNTEFINELEPRSEYEQSERLSESRPPKSEPNQTVPLGLVLKACPDICAYGPGGAINSWRDLMSAAVLVRSMLGVSPSAYQDACEAMGQEDAAVAIACILERGDQINSAGGYLRDLTRRTERGEFSPGPMLRAQLRSNGKMEQVSGVRPKSRDAEVRTQKRADPVQTRLHVQGFVIENFTSAAPPKREAERDLASR</sequence>